<name>A0A0E9PC00_ANGAN</name>
<sequence>MYPLTPVLVSSVGCSISADIHSSLHVTHQGFDRFSRMCQRSCQQ</sequence>
<organism evidence="1">
    <name type="scientific">Anguilla anguilla</name>
    <name type="common">European freshwater eel</name>
    <name type="synonym">Muraena anguilla</name>
    <dbReference type="NCBI Taxonomy" id="7936"/>
    <lineage>
        <taxon>Eukaryota</taxon>
        <taxon>Metazoa</taxon>
        <taxon>Chordata</taxon>
        <taxon>Craniata</taxon>
        <taxon>Vertebrata</taxon>
        <taxon>Euteleostomi</taxon>
        <taxon>Actinopterygii</taxon>
        <taxon>Neopterygii</taxon>
        <taxon>Teleostei</taxon>
        <taxon>Anguilliformes</taxon>
        <taxon>Anguillidae</taxon>
        <taxon>Anguilla</taxon>
    </lineage>
</organism>
<reference evidence="1" key="1">
    <citation type="submission" date="2014-11" db="EMBL/GenBank/DDBJ databases">
        <authorList>
            <person name="Amaro Gonzalez C."/>
        </authorList>
    </citation>
    <scope>NUCLEOTIDE SEQUENCE</scope>
</reference>
<protein>
    <submittedName>
        <fullName evidence="1">Uncharacterized protein</fullName>
    </submittedName>
</protein>
<dbReference type="EMBL" id="GBXM01107007">
    <property type="protein sequence ID" value="JAH01570.1"/>
    <property type="molecule type" value="Transcribed_RNA"/>
</dbReference>
<proteinExistence type="predicted"/>
<dbReference type="AlphaFoldDB" id="A0A0E9PC00"/>
<reference evidence="1" key="2">
    <citation type="journal article" date="2015" name="Fish Shellfish Immunol.">
        <title>Early steps in the European eel (Anguilla anguilla)-Vibrio vulnificus interaction in the gills: Role of the RtxA13 toxin.</title>
        <authorList>
            <person name="Callol A."/>
            <person name="Pajuelo D."/>
            <person name="Ebbesson L."/>
            <person name="Teles M."/>
            <person name="MacKenzie S."/>
            <person name="Amaro C."/>
        </authorList>
    </citation>
    <scope>NUCLEOTIDE SEQUENCE</scope>
</reference>
<accession>A0A0E9PC00</accession>
<evidence type="ECO:0000313" key="1">
    <source>
        <dbReference type="EMBL" id="JAH01570.1"/>
    </source>
</evidence>